<gene>
    <name evidence="1" type="ORF">PAMC26577_37445</name>
</gene>
<dbReference type="EMBL" id="NBTZ01000159">
    <property type="protein sequence ID" value="OTP66577.1"/>
    <property type="molecule type" value="Genomic_DNA"/>
</dbReference>
<dbReference type="AlphaFoldDB" id="A0A242M5Z3"/>
<organism evidence="1 2">
    <name type="scientific">Caballeronia sordidicola</name>
    <name type="common">Burkholderia sordidicola</name>
    <dbReference type="NCBI Taxonomy" id="196367"/>
    <lineage>
        <taxon>Bacteria</taxon>
        <taxon>Pseudomonadati</taxon>
        <taxon>Pseudomonadota</taxon>
        <taxon>Betaproteobacteria</taxon>
        <taxon>Burkholderiales</taxon>
        <taxon>Burkholderiaceae</taxon>
        <taxon>Caballeronia</taxon>
    </lineage>
</organism>
<protein>
    <submittedName>
        <fullName evidence="1">Uncharacterized protein</fullName>
    </submittedName>
</protein>
<sequence length="37" mass="4176">MQGHKNRGEQNLAWHVRCYESVKKGFLMQSSAKGATP</sequence>
<evidence type="ECO:0000313" key="2">
    <source>
        <dbReference type="Proteomes" id="UP000195221"/>
    </source>
</evidence>
<proteinExistence type="predicted"/>
<comment type="caution">
    <text evidence="1">The sequence shown here is derived from an EMBL/GenBank/DDBJ whole genome shotgun (WGS) entry which is preliminary data.</text>
</comment>
<accession>A0A242M5Z3</accession>
<reference evidence="1 2" key="1">
    <citation type="submission" date="2017-03" db="EMBL/GenBank/DDBJ databases">
        <title>Genome analysis of strain PAMC 26577.</title>
        <authorList>
            <person name="Oh H.-M."/>
            <person name="Yang J.-A."/>
        </authorList>
    </citation>
    <scope>NUCLEOTIDE SEQUENCE [LARGE SCALE GENOMIC DNA]</scope>
    <source>
        <strain evidence="1 2">PAMC 26577</strain>
    </source>
</reference>
<evidence type="ECO:0000313" key="1">
    <source>
        <dbReference type="EMBL" id="OTP66577.1"/>
    </source>
</evidence>
<name>A0A242M5Z3_CABSO</name>
<dbReference type="Proteomes" id="UP000195221">
    <property type="component" value="Unassembled WGS sequence"/>
</dbReference>